<dbReference type="Proteomes" id="UP000016200">
    <property type="component" value="Unassembled WGS sequence"/>
</dbReference>
<proteinExistence type="predicted"/>
<name>S7KGD8_9CHLA</name>
<protein>
    <submittedName>
        <fullName evidence="1">Uncharacterized protein</fullName>
    </submittedName>
</protein>
<reference evidence="1 2" key="1">
    <citation type="submission" date="2013-04" db="EMBL/GenBank/DDBJ databases">
        <title>Genome sequence of Chlamydia psittaci 10-1398/11.</title>
        <authorList>
            <person name="Huot-Creasy H."/>
            <person name="McCracken C.L."/>
            <person name="Humphries M."/>
            <person name="Sachse K."/>
            <person name="Laroucau K."/>
            <person name="Bavoil P."/>
            <person name="Myers G.S."/>
        </authorList>
    </citation>
    <scope>NUCLEOTIDE SEQUENCE [LARGE SCALE GENOMIC DNA]</scope>
    <source>
        <strain evidence="1 2">10_1398_11</strain>
    </source>
</reference>
<evidence type="ECO:0000313" key="1">
    <source>
        <dbReference type="EMBL" id="EPP35226.1"/>
    </source>
</evidence>
<dbReference type="EMBL" id="ATNB01000081">
    <property type="protein sequence ID" value="EPP35226.1"/>
    <property type="molecule type" value="Genomic_DNA"/>
</dbReference>
<dbReference type="AlphaFoldDB" id="S7KGD8"/>
<sequence length="37" mass="4357">MYFLIENPCFNLNTTHFHHKNPPLNRKSCIFSGKPPI</sequence>
<evidence type="ECO:0000313" key="2">
    <source>
        <dbReference type="Proteomes" id="UP000016200"/>
    </source>
</evidence>
<dbReference type="HOGENOM" id="CLU_131228_4_0_0"/>
<accession>S7KGD8</accession>
<gene>
    <name evidence="1" type="ORF">CP10139811_1386</name>
</gene>
<comment type="caution">
    <text evidence="1">The sequence shown here is derived from an EMBL/GenBank/DDBJ whole genome shotgun (WGS) entry which is preliminary data.</text>
</comment>
<organism evidence="1 2">
    <name type="scientific">Chlamydia ibidis</name>
    <dbReference type="NCBI Taxonomy" id="1405396"/>
    <lineage>
        <taxon>Bacteria</taxon>
        <taxon>Pseudomonadati</taxon>
        <taxon>Chlamydiota</taxon>
        <taxon>Chlamydiia</taxon>
        <taxon>Chlamydiales</taxon>
        <taxon>Chlamydiaceae</taxon>
        <taxon>Chlamydia/Chlamydophila group</taxon>
        <taxon>Chlamydia</taxon>
    </lineage>
</organism>